<dbReference type="Gene3D" id="3.40.309.10">
    <property type="entry name" value="Aldehyde Dehydrogenase, Chain A, domain 2"/>
    <property type="match status" value="1"/>
</dbReference>
<dbReference type="PROSITE" id="PS00687">
    <property type="entry name" value="ALDEHYDE_DEHYDR_GLU"/>
    <property type="match status" value="1"/>
</dbReference>
<sequence length="508" mass="52703">MATATDTTPRAAATHEVRTYGHFIDGAPTTAGANMIERHSPADGALLATYTNGTREDAEQAIRSARTAFDEGSWPTLTGMQRSRVLTTAATLMRAEQDALARIEAEETGKPLALAQGDIAASIELFEYAAALAATAHGEAHTELGENCTALVVREPAGVVGMITPWNFPLLQVAQKLPFALAAGCTAVIKPSEFTSGTTLELARIVTAAGVPAGAVNVVTGEGGTVGAAFSESDLIDLLSFTGSTATGRKITEASAGSIKRLSMELGGKAASIVYEDADLDDALDGVLFGVLFNQGECCVSGARLLVHDSIADDFVARVVEGIGKVTVGAPTAEGSEVGPMIHAGHLDKVLGCVDTAVADGATLLAGGTRLSGPGFEHGNFVAPTVLDNVTATAPVFTEEIFGPVLTVTRFSDVDEAITLANATEYGLAGSIWTKNIDKALTTARRMRSGRVWVNTTIDGAPALPAGGMKQSGYGREMGQAGFDEFTELKTIQIRTGTRTPVFPNWTS</sequence>
<evidence type="ECO:0000313" key="5">
    <source>
        <dbReference type="EMBL" id="MDV6280151.1"/>
    </source>
</evidence>
<dbReference type="SUPFAM" id="SSF53720">
    <property type="entry name" value="ALDH-like"/>
    <property type="match status" value="1"/>
</dbReference>
<keyword evidence="6" id="KW-1185">Reference proteome</keyword>
<feature type="domain" description="Aldehyde dehydrogenase" evidence="4">
    <location>
        <begin position="34"/>
        <end position="492"/>
    </location>
</feature>
<gene>
    <name evidence="5" type="ORF">R3Q59_06520</name>
</gene>
<reference evidence="5 6" key="1">
    <citation type="submission" date="2023-10" db="EMBL/GenBank/DDBJ databases">
        <title>Development of a sustainable strategy for remediation of hydrocarbon-contaminated territories based on the waste exchange concept.</title>
        <authorList>
            <person name="Krivoruchko A."/>
        </authorList>
    </citation>
    <scope>NUCLEOTIDE SEQUENCE [LARGE SCALE GENOMIC DNA]</scope>
    <source>
        <strain evidence="5 6">IEGM 60</strain>
    </source>
</reference>
<dbReference type="EMBL" id="JAWLKA010000003">
    <property type="protein sequence ID" value="MDV6280151.1"/>
    <property type="molecule type" value="Genomic_DNA"/>
</dbReference>
<dbReference type="InterPro" id="IPR015590">
    <property type="entry name" value="Aldehyde_DH_dom"/>
</dbReference>
<dbReference type="InterPro" id="IPR016161">
    <property type="entry name" value="Ald_DH/histidinol_DH"/>
</dbReference>
<dbReference type="PANTHER" id="PTHR11699">
    <property type="entry name" value="ALDEHYDE DEHYDROGENASE-RELATED"/>
    <property type="match status" value="1"/>
</dbReference>
<dbReference type="InterPro" id="IPR016162">
    <property type="entry name" value="Ald_DH_N"/>
</dbReference>
<protein>
    <submittedName>
        <fullName evidence="5">Aldehyde dehydrogenase family protein</fullName>
    </submittedName>
</protein>
<name>A0ABU4C9C9_RHOJO</name>
<dbReference type="InterPro" id="IPR016163">
    <property type="entry name" value="Ald_DH_C"/>
</dbReference>
<evidence type="ECO:0000256" key="3">
    <source>
        <dbReference type="RuleBase" id="RU003345"/>
    </source>
</evidence>
<keyword evidence="1 3" id="KW-0560">Oxidoreductase</keyword>
<proteinExistence type="inferred from homology"/>
<evidence type="ECO:0000259" key="4">
    <source>
        <dbReference type="Pfam" id="PF00171"/>
    </source>
</evidence>
<dbReference type="InterPro" id="IPR029510">
    <property type="entry name" value="Ald_DH_CS_GLU"/>
</dbReference>
<organism evidence="5 6">
    <name type="scientific">Rhodococcus jostii</name>
    <dbReference type="NCBI Taxonomy" id="132919"/>
    <lineage>
        <taxon>Bacteria</taxon>
        <taxon>Bacillati</taxon>
        <taxon>Actinomycetota</taxon>
        <taxon>Actinomycetes</taxon>
        <taxon>Mycobacteriales</taxon>
        <taxon>Nocardiaceae</taxon>
        <taxon>Rhodococcus</taxon>
    </lineage>
</organism>
<dbReference type="Proteomes" id="UP001185737">
    <property type="component" value="Unassembled WGS sequence"/>
</dbReference>
<dbReference type="Gene3D" id="3.40.605.10">
    <property type="entry name" value="Aldehyde Dehydrogenase, Chain A, domain 1"/>
    <property type="match status" value="1"/>
</dbReference>
<dbReference type="Pfam" id="PF00171">
    <property type="entry name" value="Aldedh"/>
    <property type="match status" value="1"/>
</dbReference>
<dbReference type="RefSeq" id="WP_317567791.1">
    <property type="nucleotide sequence ID" value="NZ_JAWLKA010000003.1"/>
</dbReference>
<comment type="caution">
    <text evidence="5">The sequence shown here is derived from an EMBL/GenBank/DDBJ whole genome shotgun (WGS) entry which is preliminary data.</text>
</comment>
<evidence type="ECO:0000256" key="2">
    <source>
        <dbReference type="PROSITE-ProRule" id="PRU10007"/>
    </source>
</evidence>
<evidence type="ECO:0000313" key="6">
    <source>
        <dbReference type="Proteomes" id="UP001185737"/>
    </source>
</evidence>
<feature type="active site" evidence="2">
    <location>
        <position position="265"/>
    </location>
</feature>
<evidence type="ECO:0000256" key="1">
    <source>
        <dbReference type="ARBA" id="ARBA00023002"/>
    </source>
</evidence>
<comment type="similarity">
    <text evidence="3">Belongs to the aldehyde dehydrogenase family.</text>
</comment>
<accession>A0ABU4C9C9</accession>